<evidence type="ECO:0000313" key="1">
    <source>
        <dbReference type="EMBL" id="GAI85580.1"/>
    </source>
</evidence>
<reference evidence="1" key="1">
    <citation type="journal article" date="2014" name="Front. Microbiol.">
        <title>High frequency of phylogenetically diverse reductive dehalogenase-homologous genes in deep subseafloor sedimentary metagenomes.</title>
        <authorList>
            <person name="Kawai M."/>
            <person name="Futagami T."/>
            <person name="Toyoda A."/>
            <person name="Takaki Y."/>
            <person name="Nishi S."/>
            <person name="Hori S."/>
            <person name="Arai W."/>
            <person name="Tsubouchi T."/>
            <person name="Morono Y."/>
            <person name="Uchiyama I."/>
            <person name="Ito T."/>
            <person name="Fujiyama A."/>
            <person name="Inagaki F."/>
            <person name="Takami H."/>
        </authorList>
    </citation>
    <scope>NUCLEOTIDE SEQUENCE</scope>
    <source>
        <strain evidence="1">Expedition CK06-06</strain>
    </source>
</reference>
<dbReference type="EMBL" id="BARW01012602">
    <property type="protein sequence ID" value="GAI85580.1"/>
    <property type="molecule type" value="Genomic_DNA"/>
</dbReference>
<organism evidence="1">
    <name type="scientific">marine sediment metagenome</name>
    <dbReference type="NCBI Taxonomy" id="412755"/>
    <lineage>
        <taxon>unclassified sequences</taxon>
        <taxon>metagenomes</taxon>
        <taxon>ecological metagenomes</taxon>
    </lineage>
</organism>
<comment type="caution">
    <text evidence="1">The sequence shown here is derived from an EMBL/GenBank/DDBJ whole genome shotgun (WGS) entry which is preliminary data.</text>
</comment>
<accession>X1TDC2</accession>
<protein>
    <submittedName>
        <fullName evidence="1">Uncharacterized protein</fullName>
    </submittedName>
</protein>
<proteinExistence type="predicted"/>
<sequence>MTGDILLKMVSVLTPDDVRQLKAAGYEGEVRALLGLWDAMAIHWRQAGVSDSQVWADIQIKLNELRAALRG</sequence>
<gene>
    <name evidence="1" type="ORF">S12H4_23632</name>
</gene>
<dbReference type="AlphaFoldDB" id="X1TDC2"/>
<name>X1TDC2_9ZZZZ</name>